<keyword evidence="2" id="KW-1185">Reference proteome</keyword>
<evidence type="ECO:0000313" key="2">
    <source>
        <dbReference type="Proteomes" id="UP000335636"/>
    </source>
</evidence>
<protein>
    <submittedName>
        <fullName evidence="1">Uncharacterized protein</fullName>
    </submittedName>
</protein>
<reference evidence="1" key="1">
    <citation type="submission" date="2019-04" db="EMBL/GenBank/DDBJ databases">
        <authorList>
            <person name="Alioto T."/>
            <person name="Alioto T."/>
        </authorList>
    </citation>
    <scope>NUCLEOTIDE SEQUENCE [LARGE SCALE GENOMIC DNA]</scope>
</reference>
<dbReference type="Proteomes" id="UP000335636">
    <property type="component" value="Unassembled WGS sequence"/>
</dbReference>
<evidence type="ECO:0000313" key="1">
    <source>
        <dbReference type="EMBL" id="VTJ90803.1"/>
    </source>
</evidence>
<sequence>ILCVGGTRSARPNGSTLVTGASITFQGVKTSALSYKVVSPGAGSAGSQGALVCALCCPRRGRTFGVCSPSWPSKSSLASTALGDLCSSRQAPPAATQRHQVLSGGSAWDDRIGAADQAALRVPV</sequence>
<accession>A0A5E4D980</accession>
<feature type="non-terminal residue" evidence="1">
    <location>
        <position position="1"/>
    </location>
</feature>
<comment type="caution">
    <text evidence="1">The sequence shown here is derived from an EMBL/GenBank/DDBJ whole genome shotgun (WGS) entry which is preliminary data.</text>
</comment>
<dbReference type="AlphaFoldDB" id="A0A5E4D980"/>
<dbReference type="EMBL" id="CABDUW010005109">
    <property type="protein sequence ID" value="VTJ90803.1"/>
    <property type="molecule type" value="Genomic_DNA"/>
</dbReference>
<gene>
    <name evidence="1" type="ORF">MONAX_5E043160</name>
</gene>
<name>A0A5E4D980_MARMO</name>
<proteinExistence type="predicted"/>
<organism evidence="1 2">
    <name type="scientific">Marmota monax</name>
    <name type="common">Woodchuck</name>
    <dbReference type="NCBI Taxonomy" id="9995"/>
    <lineage>
        <taxon>Eukaryota</taxon>
        <taxon>Metazoa</taxon>
        <taxon>Chordata</taxon>
        <taxon>Craniata</taxon>
        <taxon>Vertebrata</taxon>
        <taxon>Euteleostomi</taxon>
        <taxon>Mammalia</taxon>
        <taxon>Eutheria</taxon>
        <taxon>Euarchontoglires</taxon>
        <taxon>Glires</taxon>
        <taxon>Rodentia</taxon>
        <taxon>Sciuromorpha</taxon>
        <taxon>Sciuridae</taxon>
        <taxon>Xerinae</taxon>
        <taxon>Marmotini</taxon>
        <taxon>Marmota</taxon>
    </lineage>
</organism>